<evidence type="ECO:0000313" key="2">
    <source>
        <dbReference type="Proteomes" id="UP000604825"/>
    </source>
</evidence>
<dbReference type="Proteomes" id="UP000604825">
    <property type="component" value="Unassembled WGS sequence"/>
</dbReference>
<dbReference type="AlphaFoldDB" id="A0A811NT58"/>
<sequence length="98" mass="10831">MPSGRPELSRQADPLAQEFAMQGNLRLVAQKDWNQGALVRLSDGTMMVYQIDGLVNNNSNQQHVSKLLANSENPLSSEKDMGIATKSIDLKTTNMNKE</sequence>
<gene>
    <name evidence="1" type="ORF">NCGR_LOCUS22738</name>
</gene>
<organism evidence="1 2">
    <name type="scientific">Miscanthus lutarioriparius</name>
    <dbReference type="NCBI Taxonomy" id="422564"/>
    <lineage>
        <taxon>Eukaryota</taxon>
        <taxon>Viridiplantae</taxon>
        <taxon>Streptophyta</taxon>
        <taxon>Embryophyta</taxon>
        <taxon>Tracheophyta</taxon>
        <taxon>Spermatophyta</taxon>
        <taxon>Magnoliopsida</taxon>
        <taxon>Liliopsida</taxon>
        <taxon>Poales</taxon>
        <taxon>Poaceae</taxon>
        <taxon>PACMAD clade</taxon>
        <taxon>Panicoideae</taxon>
        <taxon>Andropogonodae</taxon>
        <taxon>Andropogoneae</taxon>
        <taxon>Saccharinae</taxon>
        <taxon>Miscanthus</taxon>
    </lineage>
</organism>
<evidence type="ECO:0000313" key="1">
    <source>
        <dbReference type="EMBL" id="CAD6233302.1"/>
    </source>
</evidence>
<accession>A0A811NT58</accession>
<reference evidence="1" key="1">
    <citation type="submission" date="2020-10" db="EMBL/GenBank/DDBJ databases">
        <authorList>
            <person name="Han B."/>
            <person name="Lu T."/>
            <person name="Zhao Q."/>
            <person name="Huang X."/>
            <person name="Zhao Y."/>
        </authorList>
    </citation>
    <scope>NUCLEOTIDE SEQUENCE</scope>
</reference>
<protein>
    <submittedName>
        <fullName evidence="1">Uncharacterized protein</fullName>
    </submittedName>
</protein>
<dbReference type="EMBL" id="CAJGYO010000005">
    <property type="protein sequence ID" value="CAD6233302.1"/>
    <property type="molecule type" value="Genomic_DNA"/>
</dbReference>
<comment type="caution">
    <text evidence="1">The sequence shown here is derived from an EMBL/GenBank/DDBJ whole genome shotgun (WGS) entry which is preliminary data.</text>
</comment>
<keyword evidence="2" id="KW-1185">Reference proteome</keyword>
<name>A0A811NT58_9POAL</name>
<proteinExistence type="predicted"/>